<dbReference type="RefSeq" id="WP_189449503.1">
    <property type="nucleotide sequence ID" value="NZ_BMXY01000002.1"/>
</dbReference>
<proteinExistence type="predicted"/>
<dbReference type="EMBL" id="BMXY01000002">
    <property type="protein sequence ID" value="GGZ66106.1"/>
    <property type="molecule type" value="Genomic_DNA"/>
</dbReference>
<keyword evidence="3" id="KW-1185">Reference proteome</keyword>
<dbReference type="Pfam" id="PF10002">
    <property type="entry name" value="DUF2243"/>
    <property type="match status" value="1"/>
</dbReference>
<dbReference type="Proteomes" id="UP000643403">
    <property type="component" value="Unassembled WGS sequence"/>
</dbReference>
<organism evidence="2 3">
    <name type="scientific">Cognatilysobacter xinjiangensis</name>
    <dbReference type="NCBI Taxonomy" id="546892"/>
    <lineage>
        <taxon>Bacteria</taxon>
        <taxon>Pseudomonadati</taxon>
        <taxon>Pseudomonadota</taxon>
        <taxon>Gammaproteobacteria</taxon>
        <taxon>Lysobacterales</taxon>
        <taxon>Lysobacteraceae</taxon>
        <taxon>Cognatilysobacter</taxon>
    </lineage>
</organism>
<dbReference type="InterPro" id="IPR018719">
    <property type="entry name" value="DUF2243_membrane"/>
</dbReference>
<feature type="transmembrane region" description="Helical" evidence="1">
    <location>
        <begin position="12"/>
        <end position="35"/>
    </location>
</feature>
<evidence type="ECO:0000313" key="2">
    <source>
        <dbReference type="EMBL" id="GGZ66106.1"/>
    </source>
</evidence>
<accession>A0ABQ3C941</accession>
<keyword evidence="1" id="KW-0812">Transmembrane</keyword>
<feature type="transmembrane region" description="Helical" evidence="1">
    <location>
        <begin position="126"/>
        <end position="148"/>
    </location>
</feature>
<keyword evidence="1" id="KW-1133">Transmembrane helix</keyword>
<name>A0ABQ3C941_9GAMM</name>
<gene>
    <name evidence="2" type="ORF">GCM10008101_20270</name>
</gene>
<reference evidence="3" key="1">
    <citation type="journal article" date="2019" name="Int. J. Syst. Evol. Microbiol.">
        <title>The Global Catalogue of Microorganisms (GCM) 10K type strain sequencing project: providing services to taxonomists for standard genome sequencing and annotation.</title>
        <authorList>
            <consortium name="The Broad Institute Genomics Platform"/>
            <consortium name="The Broad Institute Genome Sequencing Center for Infectious Disease"/>
            <person name="Wu L."/>
            <person name="Ma J."/>
        </authorList>
    </citation>
    <scope>NUCLEOTIDE SEQUENCE [LARGE SCALE GENOMIC DNA]</scope>
    <source>
        <strain evidence="3">KCTC 22558</strain>
    </source>
</reference>
<feature type="transmembrane region" description="Helical" evidence="1">
    <location>
        <begin position="55"/>
        <end position="77"/>
    </location>
</feature>
<keyword evidence="1" id="KW-0472">Membrane</keyword>
<protein>
    <submittedName>
        <fullName evidence="2">Membrane protein</fullName>
    </submittedName>
</protein>
<evidence type="ECO:0000313" key="3">
    <source>
        <dbReference type="Proteomes" id="UP000643403"/>
    </source>
</evidence>
<comment type="caution">
    <text evidence="2">The sequence shown here is derived from an EMBL/GenBank/DDBJ whole genome shotgun (WGS) entry which is preliminary data.</text>
</comment>
<feature type="transmembrane region" description="Helical" evidence="1">
    <location>
        <begin position="89"/>
        <end position="106"/>
    </location>
</feature>
<evidence type="ECO:0000256" key="1">
    <source>
        <dbReference type="SAM" id="Phobius"/>
    </source>
</evidence>
<sequence length="155" mass="16595">MTARALAPVRAAGLAIGMGMGGFVDGIVFHQILQLHNMLSARVPNDVLVGAKVNMVWDGVFHAGVWLLTAFGIALLWRACRRPDALLSTRLLVGALLAGWGVFNLVEGVVDHLLLQIHHVVEVLGLSIWDYVFLAWGAAMLLGGIVLMRGAHDAA</sequence>